<accession>A0A2J6RRC1</accession>
<dbReference type="CDD" id="cd13426">
    <property type="entry name" value="Peptidase_G1"/>
    <property type="match status" value="1"/>
</dbReference>
<dbReference type="InterPro" id="IPR000250">
    <property type="entry name" value="Peptidase_G1"/>
</dbReference>
<evidence type="ECO:0000256" key="3">
    <source>
        <dbReference type="SAM" id="SignalP"/>
    </source>
</evidence>
<dbReference type="InterPro" id="IPR013320">
    <property type="entry name" value="ConA-like_dom_sf"/>
</dbReference>
<dbReference type="PANTHER" id="PTHR37536:SF1">
    <property type="entry name" value="ASPERGILLOPEPSIN, PUTAITVE (AFU_ORTHOLOGUE AFUA_7G01200)"/>
    <property type="match status" value="1"/>
</dbReference>
<dbReference type="SUPFAM" id="SSF49899">
    <property type="entry name" value="Concanavalin A-like lectins/glucanases"/>
    <property type="match status" value="1"/>
</dbReference>
<dbReference type="GO" id="GO:0006508">
    <property type="term" value="P:proteolysis"/>
    <property type="evidence" value="ECO:0007669"/>
    <property type="project" value="InterPro"/>
</dbReference>
<feature type="region of interest" description="Disordered" evidence="2">
    <location>
        <begin position="28"/>
        <end position="51"/>
    </location>
</feature>
<dbReference type="OrthoDB" id="2862635at2759"/>
<organism evidence="4 5">
    <name type="scientific">Hyaloscypha variabilis (strain UAMH 11265 / GT02V1 / F)</name>
    <name type="common">Meliniomyces variabilis</name>
    <dbReference type="NCBI Taxonomy" id="1149755"/>
    <lineage>
        <taxon>Eukaryota</taxon>
        <taxon>Fungi</taxon>
        <taxon>Dikarya</taxon>
        <taxon>Ascomycota</taxon>
        <taxon>Pezizomycotina</taxon>
        <taxon>Leotiomycetes</taxon>
        <taxon>Helotiales</taxon>
        <taxon>Hyaloscyphaceae</taxon>
        <taxon>Hyaloscypha</taxon>
        <taxon>Hyaloscypha variabilis</taxon>
    </lineage>
</organism>
<protein>
    <submittedName>
        <fullName evidence="4">Concanavalin A-like lectin/glucanase</fullName>
    </submittedName>
</protein>
<evidence type="ECO:0000313" key="5">
    <source>
        <dbReference type="Proteomes" id="UP000235786"/>
    </source>
</evidence>
<keyword evidence="3" id="KW-0732">Signal</keyword>
<keyword evidence="5" id="KW-1185">Reference proteome</keyword>
<evidence type="ECO:0000313" key="4">
    <source>
        <dbReference type="EMBL" id="PMD41075.1"/>
    </source>
</evidence>
<gene>
    <name evidence="4" type="ORF">L207DRAFT_623194</name>
</gene>
<dbReference type="GO" id="GO:0070007">
    <property type="term" value="F:glutamic-type endopeptidase activity"/>
    <property type="evidence" value="ECO:0007669"/>
    <property type="project" value="InterPro"/>
</dbReference>
<feature type="active site" description="Proton acceptor" evidence="1">
    <location>
        <position position="168"/>
    </location>
</feature>
<dbReference type="AlphaFoldDB" id="A0A2J6RRC1"/>
<dbReference type="InterPro" id="IPR038656">
    <property type="entry name" value="Peptidase_G1_sf"/>
</dbReference>
<dbReference type="EMBL" id="KZ613944">
    <property type="protein sequence ID" value="PMD41075.1"/>
    <property type="molecule type" value="Genomic_DNA"/>
</dbReference>
<feature type="signal peptide" evidence="3">
    <location>
        <begin position="1"/>
        <end position="18"/>
    </location>
</feature>
<dbReference type="Proteomes" id="UP000235786">
    <property type="component" value="Unassembled WGS sequence"/>
</dbReference>
<keyword evidence="4" id="KW-0430">Lectin</keyword>
<name>A0A2J6RRC1_HYAVF</name>
<sequence length="233" mass="24694">MKLSVIFSTALFASGILAAPKGQNGIARRQAARNGTSIQRVDRPKSGNDSDTDYSTNWTGVFVVPQPSVPSGDGSGTYSAAIWVGIDGDTYQNAIWQAGIDVTATKSSRKTTYSYDAWYEWYPDYAYDFTGITIGTVVLENETTGQSVTTTISSTYALGGQNAEWIVEDYEENGGQVALADWGTVTFTNTVATGSGGTSEGAEDSDVIELESSSGTILSSVTVSDTEVIVSYV</sequence>
<evidence type="ECO:0000256" key="1">
    <source>
        <dbReference type="PIRSR" id="PIRSR600250-50"/>
    </source>
</evidence>
<dbReference type="GO" id="GO:0030246">
    <property type="term" value="F:carbohydrate binding"/>
    <property type="evidence" value="ECO:0007669"/>
    <property type="project" value="UniProtKB-KW"/>
</dbReference>
<proteinExistence type="predicted"/>
<feature type="chain" id="PRO_5014423000" evidence="3">
    <location>
        <begin position="19"/>
        <end position="233"/>
    </location>
</feature>
<reference evidence="4 5" key="1">
    <citation type="submission" date="2016-04" db="EMBL/GenBank/DDBJ databases">
        <title>A degradative enzymes factory behind the ericoid mycorrhizal symbiosis.</title>
        <authorList>
            <consortium name="DOE Joint Genome Institute"/>
            <person name="Martino E."/>
            <person name="Morin E."/>
            <person name="Grelet G."/>
            <person name="Kuo A."/>
            <person name="Kohler A."/>
            <person name="Daghino S."/>
            <person name="Barry K."/>
            <person name="Choi C."/>
            <person name="Cichocki N."/>
            <person name="Clum A."/>
            <person name="Copeland A."/>
            <person name="Hainaut M."/>
            <person name="Haridas S."/>
            <person name="Labutti K."/>
            <person name="Lindquist E."/>
            <person name="Lipzen A."/>
            <person name="Khouja H.-R."/>
            <person name="Murat C."/>
            <person name="Ohm R."/>
            <person name="Olson A."/>
            <person name="Spatafora J."/>
            <person name="Veneault-Fourrey C."/>
            <person name="Henrissat B."/>
            <person name="Grigoriev I."/>
            <person name="Martin F."/>
            <person name="Perotto S."/>
        </authorList>
    </citation>
    <scope>NUCLEOTIDE SEQUENCE [LARGE SCALE GENOMIC DNA]</scope>
    <source>
        <strain evidence="4 5">F</strain>
    </source>
</reference>
<evidence type="ECO:0000256" key="2">
    <source>
        <dbReference type="SAM" id="MobiDB-lite"/>
    </source>
</evidence>
<dbReference type="Pfam" id="PF01828">
    <property type="entry name" value="Peptidase_A4"/>
    <property type="match status" value="1"/>
</dbReference>
<dbReference type="PANTHER" id="PTHR37536">
    <property type="entry name" value="PUTATIVE (AFU_ORTHOLOGUE AFUA_3G02970)-RELATED"/>
    <property type="match status" value="1"/>
</dbReference>
<dbReference type="Gene3D" id="2.60.120.700">
    <property type="entry name" value="Peptidase G1"/>
    <property type="match status" value="2"/>
</dbReference>
<dbReference type="STRING" id="1149755.A0A2J6RRC1"/>